<dbReference type="PANTHER" id="PTHR24348">
    <property type="entry name" value="SERINE/THREONINE-PROTEIN KINASE UNC-51-RELATED"/>
    <property type="match status" value="1"/>
</dbReference>
<dbReference type="GO" id="GO:0004674">
    <property type="term" value="F:protein serine/threonine kinase activity"/>
    <property type="evidence" value="ECO:0007669"/>
    <property type="project" value="UniProtKB-EC"/>
</dbReference>
<feature type="binding site" evidence="6">
    <location>
        <position position="77"/>
    </location>
    <ligand>
        <name>ATP</name>
        <dbReference type="ChEBI" id="CHEBI:30616"/>
    </ligand>
</feature>
<dbReference type="EC" id="2.7.11.1" evidence="1"/>
<evidence type="ECO:0000259" key="8">
    <source>
        <dbReference type="PROSITE" id="PS50011"/>
    </source>
</evidence>
<accession>A0A8H2VBX7</accession>
<evidence type="ECO:0000256" key="7">
    <source>
        <dbReference type="SAM" id="MobiDB-lite"/>
    </source>
</evidence>
<dbReference type="InterPro" id="IPR008271">
    <property type="entry name" value="Ser/Thr_kinase_AS"/>
</dbReference>
<dbReference type="PROSITE" id="PS50011">
    <property type="entry name" value="PROTEIN_KINASE_DOM"/>
    <property type="match status" value="1"/>
</dbReference>
<dbReference type="SUPFAM" id="SSF56112">
    <property type="entry name" value="Protein kinase-like (PK-like)"/>
    <property type="match status" value="1"/>
</dbReference>
<feature type="compositionally biased region" description="Acidic residues" evidence="7">
    <location>
        <begin position="373"/>
        <end position="389"/>
    </location>
</feature>
<name>A0A8H2VBX7_9SACH</name>
<feature type="compositionally biased region" description="Polar residues" evidence="7">
    <location>
        <begin position="499"/>
        <end position="514"/>
    </location>
</feature>
<dbReference type="GO" id="GO:0000407">
    <property type="term" value="C:phagophore assembly site"/>
    <property type="evidence" value="ECO:0007669"/>
    <property type="project" value="TreeGrafter"/>
</dbReference>
<dbReference type="PROSITE" id="PS00107">
    <property type="entry name" value="PROTEIN_KINASE_ATP"/>
    <property type="match status" value="1"/>
</dbReference>
<sequence length="664" mass="75406">MNSYIPHNNNNNNNITCDWNDVDSSIIKTDKVSISYNPISRLNFLNSCEILEELGTGNYSRVKKGFRYSCNKIVAIKILNKNSNHAIISNEIKIFSMINNRNNNIIKLFEIINDDRSNKIYLILEYCKLGEIKWHSCNINGVKAQGPSQFTMTRCKEMFTDIVKGLKFLHDLNIIHRDIKPANLLVDRNGTVKLSDFGVSKIISLSTKNYLTFFNKTVGTPAFYSPEICLGNDTWSFFNISKDSDELFLKVGFKSDIWALGITLFCLVFGELPFYSEFDLGLFEMIINDEPSYPTIESIQSIQSDIEKIPNDEEYSAAKSLLLRLLKKNPLERPSIDDLLHDPFVLTERYIYDPVTQESLMNYSNGSSSETFSDNDDDIEGDVEGDAENDAEKENMNVDNEVIDLPLTSSFASLDSYYTESYFMNQPKAQPPKQSDSNAYTLKRPNLRHSLSSNLMMTPLENVDSSSRRSLSSTSSIIHFTSTKSNHPNRYNGVRSRTPENLSRTQSETPSTIDIPQIGSLENKYQDVLPINEQHFMEKSEDSLEQERNIKIGNFFNNHNNNDNNSNNDNTKSSNNNLISSSVSSFSSFSSCLSQDNYHMAIPLANASILSMNRLPSLNNSLVLPRNDHILTPEKVDDTNESDSELFFEISPRKARRGRGRTTN</sequence>
<dbReference type="GeneID" id="64855554"/>
<dbReference type="EMBL" id="CAEFZW010000001">
    <property type="protein sequence ID" value="CAB4252428.1"/>
    <property type="molecule type" value="Genomic_DNA"/>
</dbReference>
<dbReference type="Proteomes" id="UP000644660">
    <property type="component" value="Unassembled WGS sequence"/>
</dbReference>
<organism evidence="9 10">
    <name type="scientific">Maudiozyma barnettii</name>
    <dbReference type="NCBI Taxonomy" id="61262"/>
    <lineage>
        <taxon>Eukaryota</taxon>
        <taxon>Fungi</taxon>
        <taxon>Dikarya</taxon>
        <taxon>Ascomycota</taxon>
        <taxon>Saccharomycotina</taxon>
        <taxon>Saccharomycetes</taxon>
        <taxon>Saccharomycetales</taxon>
        <taxon>Saccharomycetaceae</taxon>
        <taxon>Maudiozyma</taxon>
    </lineage>
</organism>
<dbReference type="GO" id="GO:0016020">
    <property type="term" value="C:membrane"/>
    <property type="evidence" value="ECO:0007669"/>
    <property type="project" value="TreeGrafter"/>
</dbReference>
<feature type="compositionally biased region" description="Polar residues" evidence="7">
    <location>
        <begin position="362"/>
        <end position="372"/>
    </location>
</feature>
<feature type="region of interest" description="Disordered" evidence="7">
    <location>
        <begin position="554"/>
        <end position="576"/>
    </location>
</feature>
<dbReference type="InterPro" id="IPR017441">
    <property type="entry name" value="Protein_kinase_ATP_BS"/>
</dbReference>
<dbReference type="GO" id="GO:0005776">
    <property type="term" value="C:autophagosome"/>
    <property type="evidence" value="ECO:0007669"/>
    <property type="project" value="TreeGrafter"/>
</dbReference>
<keyword evidence="3 6" id="KW-0547">Nucleotide-binding</keyword>
<feature type="region of interest" description="Disordered" evidence="7">
    <location>
        <begin position="362"/>
        <end position="390"/>
    </location>
</feature>
<dbReference type="Pfam" id="PF00069">
    <property type="entry name" value="Pkinase"/>
    <property type="match status" value="1"/>
</dbReference>
<evidence type="ECO:0000313" key="9">
    <source>
        <dbReference type="EMBL" id="CAB4252428.1"/>
    </source>
</evidence>
<keyword evidence="5 6" id="KW-0067">ATP-binding</keyword>
<dbReference type="InterPro" id="IPR000719">
    <property type="entry name" value="Prot_kinase_dom"/>
</dbReference>
<dbReference type="OrthoDB" id="68483at2759"/>
<dbReference type="GO" id="GO:0005524">
    <property type="term" value="F:ATP binding"/>
    <property type="evidence" value="ECO:0007669"/>
    <property type="project" value="UniProtKB-UniRule"/>
</dbReference>
<comment type="caution">
    <text evidence="9">The sequence shown here is derived from an EMBL/GenBank/DDBJ whole genome shotgun (WGS) entry which is preliminary data.</text>
</comment>
<feature type="domain" description="Protein kinase" evidence="8">
    <location>
        <begin position="48"/>
        <end position="345"/>
    </location>
</feature>
<dbReference type="GO" id="GO:0000045">
    <property type="term" value="P:autophagosome assembly"/>
    <property type="evidence" value="ECO:0007669"/>
    <property type="project" value="TreeGrafter"/>
</dbReference>
<evidence type="ECO:0000313" key="10">
    <source>
        <dbReference type="Proteomes" id="UP000644660"/>
    </source>
</evidence>
<dbReference type="RefSeq" id="XP_041404466.1">
    <property type="nucleotide sequence ID" value="XM_041548532.1"/>
</dbReference>
<reference evidence="9 10" key="1">
    <citation type="submission" date="2020-05" db="EMBL/GenBank/DDBJ databases">
        <authorList>
            <person name="Casaregola S."/>
            <person name="Devillers H."/>
            <person name="Grondin C."/>
        </authorList>
    </citation>
    <scope>NUCLEOTIDE SEQUENCE [LARGE SCALE GENOMIC DNA]</scope>
    <source>
        <strain evidence="9 10">CLIB 1767</strain>
    </source>
</reference>
<evidence type="ECO:0000256" key="3">
    <source>
        <dbReference type="ARBA" id="ARBA00022741"/>
    </source>
</evidence>
<dbReference type="InterPro" id="IPR045269">
    <property type="entry name" value="Atg1-like"/>
</dbReference>
<proteinExistence type="predicted"/>
<evidence type="ECO:0000256" key="6">
    <source>
        <dbReference type="PROSITE-ProRule" id="PRU10141"/>
    </source>
</evidence>
<dbReference type="PANTHER" id="PTHR24348:SF22">
    <property type="entry name" value="NON-SPECIFIC SERINE_THREONINE PROTEIN KINASE"/>
    <property type="match status" value="1"/>
</dbReference>
<dbReference type="Gene3D" id="1.10.510.10">
    <property type="entry name" value="Transferase(Phosphotransferase) domain 1"/>
    <property type="match status" value="1"/>
</dbReference>
<evidence type="ECO:0000256" key="4">
    <source>
        <dbReference type="ARBA" id="ARBA00022777"/>
    </source>
</evidence>
<evidence type="ECO:0000256" key="5">
    <source>
        <dbReference type="ARBA" id="ARBA00022840"/>
    </source>
</evidence>
<keyword evidence="2" id="KW-0808">Transferase</keyword>
<keyword evidence="10" id="KW-1185">Reference proteome</keyword>
<evidence type="ECO:0000256" key="1">
    <source>
        <dbReference type="ARBA" id="ARBA00012513"/>
    </source>
</evidence>
<protein>
    <recommendedName>
        <fullName evidence="1">non-specific serine/threonine protein kinase</fullName>
        <ecNumber evidence="1">2.7.11.1</ecNumber>
    </recommendedName>
</protein>
<dbReference type="SMART" id="SM00220">
    <property type="entry name" value="S_TKc"/>
    <property type="match status" value="1"/>
</dbReference>
<gene>
    <name evidence="9" type="ORF">KABA2_01S13398</name>
</gene>
<dbReference type="AlphaFoldDB" id="A0A8H2VBX7"/>
<dbReference type="GO" id="GO:0010506">
    <property type="term" value="P:regulation of autophagy"/>
    <property type="evidence" value="ECO:0007669"/>
    <property type="project" value="InterPro"/>
</dbReference>
<dbReference type="PROSITE" id="PS00108">
    <property type="entry name" value="PROTEIN_KINASE_ST"/>
    <property type="match status" value="1"/>
</dbReference>
<feature type="region of interest" description="Disordered" evidence="7">
    <location>
        <begin position="481"/>
        <end position="514"/>
    </location>
</feature>
<dbReference type="InterPro" id="IPR011009">
    <property type="entry name" value="Kinase-like_dom_sf"/>
</dbReference>
<dbReference type="GO" id="GO:0005829">
    <property type="term" value="C:cytosol"/>
    <property type="evidence" value="ECO:0007669"/>
    <property type="project" value="TreeGrafter"/>
</dbReference>
<keyword evidence="4" id="KW-0418">Kinase</keyword>
<evidence type="ECO:0000256" key="2">
    <source>
        <dbReference type="ARBA" id="ARBA00022679"/>
    </source>
</evidence>